<sequence>MSEENTALDPPIPAGSTSRDIDVPVTTSAVSVSSLAIRRRKEAPPPLVLQGGLSFLTSDPRPRSTKKVVRRRASVFGAMLGSWKSKGIKKPVSHPPSKCADPAANTNAQGGGRLRLLKRASLGNLFSASEPNENVEDGGYAKLTGWSPAPHTTKFPSAAAAASADAQGGLNSTCVNPFTTPPRTPFSPVVDNCKGLESPGSPDSYFNVPQVRRGMGSNLKTLKILGDEAKDAIAAKYNRELWHDG</sequence>
<evidence type="ECO:0000313" key="2">
    <source>
        <dbReference type="EMBL" id="KAF9494045.1"/>
    </source>
</evidence>
<proteinExistence type="predicted"/>
<dbReference type="EMBL" id="MU154577">
    <property type="protein sequence ID" value="KAF9494045.1"/>
    <property type="molecule type" value="Genomic_DNA"/>
</dbReference>
<evidence type="ECO:0000256" key="1">
    <source>
        <dbReference type="SAM" id="MobiDB-lite"/>
    </source>
</evidence>
<comment type="caution">
    <text evidence="2">The sequence shown here is derived from an EMBL/GenBank/DDBJ whole genome shotgun (WGS) entry which is preliminary data.</text>
</comment>
<organism evidence="2 3">
    <name type="scientific">Pleurotus eryngii</name>
    <name type="common">Boletus of the steppes</name>
    <dbReference type="NCBI Taxonomy" id="5323"/>
    <lineage>
        <taxon>Eukaryota</taxon>
        <taxon>Fungi</taxon>
        <taxon>Dikarya</taxon>
        <taxon>Basidiomycota</taxon>
        <taxon>Agaricomycotina</taxon>
        <taxon>Agaricomycetes</taxon>
        <taxon>Agaricomycetidae</taxon>
        <taxon>Agaricales</taxon>
        <taxon>Pleurotineae</taxon>
        <taxon>Pleurotaceae</taxon>
        <taxon>Pleurotus</taxon>
    </lineage>
</organism>
<keyword evidence="3" id="KW-1185">Reference proteome</keyword>
<dbReference type="AlphaFoldDB" id="A0A9P5ZUH4"/>
<reference evidence="2" key="1">
    <citation type="submission" date="2020-11" db="EMBL/GenBank/DDBJ databases">
        <authorList>
            <consortium name="DOE Joint Genome Institute"/>
            <person name="Ahrendt S."/>
            <person name="Riley R."/>
            <person name="Andreopoulos W."/>
            <person name="Labutti K."/>
            <person name="Pangilinan J."/>
            <person name="Ruiz-Duenas F.J."/>
            <person name="Barrasa J.M."/>
            <person name="Sanchez-Garcia M."/>
            <person name="Camarero S."/>
            <person name="Miyauchi S."/>
            <person name="Serrano A."/>
            <person name="Linde D."/>
            <person name="Babiker R."/>
            <person name="Drula E."/>
            <person name="Ayuso-Fernandez I."/>
            <person name="Pacheco R."/>
            <person name="Padilla G."/>
            <person name="Ferreira P."/>
            <person name="Barriuso J."/>
            <person name="Kellner H."/>
            <person name="Castanera R."/>
            <person name="Alfaro M."/>
            <person name="Ramirez L."/>
            <person name="Pisabarro A.G."/>
            <person name="Kuo A."/>
            <person name="Tritt A."/>
            <person name="Lipzen A."/>
            <person name="He G."/>
            <person name="Yan M."/>
            <person name="Ng V."/>
            <person name="Cullen D."/>
            <person name="Martin F."/>
            <person name="Rosso M.-N."/>
            <person name="Henrissat B."/>
            <person name="Hibbett D."/>
            <person name="Martinez A.T."/>
            <person name="Grigoriev I.V."/>
        </authorList>
    </citation>
    <scope>NUCLEOTIDE SEQUENCE</scope>
    <source>
        <strain evidence="2">ATCC 90797</strain>
    </source>
</reference>
<evidence type="ECO:0000313" key="3">
    <source>
        <dbReference type="Proteomes" id="UP000807025"/>
    </source>
</evidence>
<protein>
    <submittedName>
        <fullName evidence="2">Uncharacterized protein</fullName>
    </submittedName>
</protein>
<name>A0A9P5ZUH4_PLEER</name>
<feature type="region of interest" description="Disordered" evidence="1">
    <location>
        <begin position="1"/>
        <end position="25"/>
    </location>
</feature>
<dbReference type="OrthoDB" id="10336933at2759"/>
<feature type="region of interest" description="Disordered" evidence="1">
    <location>
        <begin position="86"/>
        <end position="110"/>
    </location>
</feature>
<accession>A0A9P5ZUH4</accession>
<dbReference type="Proteomes" id="UP000807025">
    <property type="component" value="Unassembled WGS sequence"/>
</dbReference>
<gene>
    <name evidence="2" type="ORF">BDN71DRAFT_1507943</name>
</gene>